<dbReference type="PANTHER" id="PTHR34199:SF2">
    <property type="entry name" value="NUMOD3 MOTIF FAMILY PROTEIN, EXPRESSED"/>
    <property type="match status" value="1"/>
</dbReference>
<evidence type="ECO:0000313" key="2">
    <source>
        <dbReference type="Proteomes" id="UP000287651"/>
    </source>
</evidence>
<dbReference type="Proteomes" id="UP000287651">
    <property type="component" value="Unassembled WGS sequence"/>
</dbReference>
<dbReference type="AlphaFoldDB" id="A0A427A9H5"/>
<dbReference type="PANTHER" id="PTHR34199">
    <property type="entry name" value="NUMOD3 MOTIF FAMILY PROTEIN, EXPRESSED"/>
    <property type="match status" value="1"/>
</dbReference>
<gene>
    <name evidence="1" type="ORF">B296_00015326</name>
</gene>
<accession>A0A427A9H5</accession>
<sequence>MIQEGCVFEWHNIIAAAAREGFAGEDELQWSSYKILSEQLQQEWLESIEKRKTMPRLLIAEAEKAVQALELAALTNPVAQASLLETRKLIAEATWSIKNIERGQLTSQGTRDQTFSDSVRPINHLKNSPGNLSEWELVRMSGDSELDLGGRLLEWWNPGEEGVLQFGSAADSCEKVGCTSTGAPHTSVRPVACVESATSAGQLSEGVITWRPGQHLSYHSSPREGLLEAHDEGAEDERELGKCDVARVDPTERELGKCDVARVDPTKRELGKYDVVRVDPTEQELRNAM</sequence>
<dbReference type="EMBL" id="AMZH03003265">
    <property type="protein sequence ID" value="RRT72875.1"/>
    <property type="molecule type" value="Genomic_DNA"/>
</dbReference>
<name>A0A427A9H5_ENSVE</name>
<proteinExistence type="predicted"/>
<protein>
    <submittedName>
        <fullName evidence="1">Uncharacterized protein</fullName>
    </submittedName>
</protein>
<comment type="caution">
    <text evidence="1">The sequence shown here is derived from an EMBL/GenBank/DDBJ whole genome shotgun (WGS) entry which is preliminary data.</text>
</comment>
<organism evidence="1 2">
    <name type="scientific">Ensete ventricosum</name>
    <name type="common">Abyssinian banana</name>
    <name type="synonym">Musa ensete</name>
    <dbReference type="NCBI Taxonomy" id="4639"/>
    <lineage>
        <taxon>Eukaryota</taxon>
        <taxon>Viridiplantae</taxon>
        <taxon>Streptophyta</taxon>
        <taxon>Embryophyta</taxon>
        <taxon>Tracheophyta</taxon>
        <taxon>Spermatophyta</taxon>
        <taxon>Magnoliopsida</taxon>
        <taxon>Liliopsida</taxon>
        <taxon>Zingiberales</taxon>
        <taxon>Musaceae</taxon>
        <taxon>Ensete</taxon>
    </lineage>
</organism>
<reference evidence="1 2" key="1">
    <citation type="journal article" date="2014" name="Agronomy (Basel)">
        <title>A Draft Genome Sequence for Ensete ventricosum, the Drought-Tolerant Tree Against Hunger.</title>
        <authorList>
            <person name="Harrison J."/>
            <person name="Moore K.A."/>
            <person name="Paszkiewicz K."/>
            <person name="Jones T."/>
            <person name="Grant M."/>
            <person name="Ambacheew D."/>
            <person name="Muzemil S."/>
            <person name="Studholme D.J."/>
        </authorList>
    </citation>
    <scope>NUCLEOTIDE SEQUENCE [LARGE SCALE GENOMIC DNA]</scope>
</reference>
<evidence type="ECO:0000313" key="1">
    <source>
        <dbReference type="EMBL" id="RRT72875.1"/>
    </source>
</evidence>